<proteinExistence type="predicted"/>
<reference evidence="2 3" key="1">
    <citation type="submission" date="2014-04" db="EMBL/GenBank/DDBJ databases">
        <authorList>
            <consortium name="DOE Joint Genome Institute"/>
            <person name="Kuo A."/>
            <person name="Kohler A."/>
            <person name="Costa M.D."/>
            <person name="Nagy L.G."/>
            <person name="Floudas D."/>
            <person name="Copeland A."/>
            <person name="Barry K.W."/>
            <person name="Cichocki N."/>
            <person name="Veneault-Fourrey C."/>
            <person name="LaButti K."/>
            <person name="Lindquist E.A."/>
            <person name="Lipzen A."/>
            <person name="Lundell T."/>
            <person name="Morin E."/>
            <person name="Murat C."/>
            <person name="Sun H."/>
            <person name="Tunlid A."/>
            <person name="Henrissat B."/>
            <person name="Grigoriev I.V."/>
            <person name="Hibbett D.S."/>
            <person name="Martin F."/>
            <person name="Nordberg H.P."/>
            <person name="Cantor M.N."/>
            <person name="Hua S.X."/>
        </authorList>
    </citation>
    <scope>NUCLEOTIDE SEQUENCE [LARGE SCALE GENOMIC DNA]</scope>
    <source>
        <strain evidence="2 3">441</strain>
    </source>
</reference>
<sequence length="124" mass="14156">MVWVQSNKGVEAPPWRDIELEQVSRSTVESAWAALECQTHMHEKLKKGKSGGLSEQQYEALLVDVNRYESNSDDVDKSLTVPTVPQYNDDPVIKDKDKFSHIRTAHRSEVPRHLLPTSKDQKSK</sequence>
<name>A0A0C9Z2D9_9AGAM</name>
<dbReference type="OrthoDB" id="333551at2759"/>
<evidence type="ECO:0000256" key="1">
    <source>
        <dbReference type="SAM" id="MobiDB-lite"/>
    </source>
</evidence>
<evidence type="ECO:0000313" key="2">
    <source>
        <dbReference type="EMBL" id="KIK16512.1"/>
    </source>
</evidence>
<reference evidence="3" key="2">
    <citation type="submission" date="2015-01" db="EMBL/GenBank/DDBJ databases">
        <title>Evolutionary Origins and Diversification of the Mycorrhizal Mutualists.</title>
        <authorList>
            <consortium name="DOE Joint Genome Institute"/>
            <consortium name="Mycorrhizal Genomics Consortium"/>
            <person name="Kohler A."/>
            <person name="Kuo A."/>
            <person name="Nagy L.G."/>
            <person name="Floudas D."/>
            <person name="Copeland A."/>
            <person name="Barry K.W."/>
            <person name="Cichocki N."/>
            <person name="Veneault-Fourrey C."/>
            <person name="LaButti K."/>
            <person name="Lindquist E.A."/>
            <person name="Lipzen A."/>
            <person name="Lundell T."/>
            <person name="Morin E."/>
            <person name="Murat C."/>
            <person name="Riley R."/>
            <person name="Ohm R."/>
            <person name="Sun H."/>
            <person name="Tunlid A."/>
            <person name="Henrissat B."/>
            <person name="Grigoriev I.V."/>
            <person name="Hibbett D.S."/>
            <person name="Martin F."/>
        </authorList>
    </citation>
    <scope>NUCLEOTIDE SEQUENCE [LARGE SCALE GENOMIC DNA]</scope>
    <source>
        <strain evidence="3">441</strain>
    </source>
</reference>
<keyword evidence="3" id="KW-1185">Reference proteome</keyword>
<dbReference type="EMBL" id="KN833855">
    <property type="protein sequence ID" value="KIK16512.1"/>
    <property type="molecule type" value="Genomic_DNA"/>
</dbReference>
<feature type="compositionally biased region" description="Basic and acidic residues" evidence="1">
    <location>
        <begin position="91"/>
        <end position="112"/>
    </location>
</feature>
<gene>
    <name evidence="2" type="ORF">PISMIDRAFT_15775</name>
</gene>
<feature type="region of interest" description="Disordered" evidence="1">
    <location>
        <begin position="70"/>
        <end position="124"/>
    </location>
</feature>
<organism evidence="2 3">
    <name type="scientific">Pisolithus microcarpus 441</name>
    <dbReference type="NCBI Taxonomy" id="765257"/>
    <lineage>
        <taxon>Eukaryota</taxon>
        <taxon>Fungi</taxon>
        <taxon>Dikarya</taxon>
        <taxon>Basidiomycota</taxon>
        <taxon>Agaricomycotina</taxon>
        <taxon>Agaricomycetes</taxon>
        <taxon>Agaricomycetidae</taxon>
        <taxon>Boletales</taxon>
        <taxon>Sclerodermatineae</taxon>
        <taxon>Pisolithaceae</taxon>
        <taxon>Pisolithus</taxon>
    </lineage>
</organism>
<dbReference type="HOGENOM" id="CLU_2004811_0_0_1"/>
<dbReference type="Proteomes" id="UP000054018">
    <property type="component" value="Unassembled WGS sequence"/>
</dbReference>
<evidence type="ECO:0000313" key="3">
    <source>
        <dbReference type="Proteomes" id="UP000054018"/>
    </source>
</evidence>
<accession>A0A0C9Z2D9</accession>
<dbReference type="AlphaFoldDB" id="A0A0C9Z2D9"/>
<protein>
    <submittedName>
        <fullName evidence="2">Uncharacterized protein</fullName>
    </submittedName>
</protein>
<dbReference type="STRING" id="765257.A0A0C9Z2D9"/>